<dbReference type="Proteomes" id="UP000214646">
    <property type="component" value="Unassembled WGS sequence"/>
</dbReference>
<keyword evidence="1" id="KW-0812">Transmembrane</keyword>
<name>A0A225D2X5_9BACT</name>
<comment type="caution">
    <text evidence="2">The sequence shown here is derived from an EMBL/GenBank/DDBJ whole genome shotgun (WGS) entry which is preliminary data.</text>
</comment>
<accession>A0A225D2X5</accession>
<sequence>MAFNPFDVFRRNQKILFAVLTIIVMFTFVLSFGKGDFFDSVQRWLGTRGARGGRTVALVEGKKVTDYELDQLRGRRSVVNQYMAEAGERAVFNLQKQVAEGTKEMSPERRQVVQQFLAFRPFYLDPQKAGLLRNPQVMQNPRLMAMFGLTPEGITNDRKQNIARFAEQLDGIAAANNSKDVDRETAKSARSLLDLDARLPFGQQALYFTNQPNANRRDALDFYLWLKKADQLGVVITDADVNRLVNDEFFNAVTTDDWKAVEGSRDRGRLTADVVRESLGNEFRVRAAQAAVLGREYISASGFGYEAPYDYFNYYRELCSPATYGLISVPVDNYLDKVEGQPSEKELREIFSKYRSYEPSPDTSRPGMSEPRKVKIGWLEAKGDEPFYKTAAEDGLKKLEVMTKVGGFLIAPTGGPAAASILVAAAPLAAPDGVLARKYEDYKLQHQRAVEDDWAVKLFGPPSRPIDTSVIRAAAIASLAAVLGGSLTTGGGVLTAPALFVAEGYAADRSAKLATLPAVFLAPVGGGFPAAALATTASQLRATRPFPLDVVRGQLAQQVREDLARMICNRDLSKLTEDLAKLAAPIATGPDAQAQKDKAAAEALKTLTEFVTPRGFRTGASKEFHDQYSIILDDGLKPLKEKQDAAARFQFPPIDYMNPAFLGIPFFFDANPLGGSPKPAVGLYQPQTYPDHTPGTIRGPSKDEPLFLVWRTAEQPAEPAREFEKAKPKAEAAWRREKARELAKKAAEELAKQCESLGASPAVIEQKLLDKKAEFAATFANKEARDRVETFELPNVARLVSTSNMLSPTPQVGPYELKPTARIPYPSQGMYDALLKNKDKPLSTAFSFADRPENHYYVAVLESRFDKSADDFGLTVYGPTSASGPLGATVSGRHQDELRKKARDLALSLLKVEFRYDKEDEELLKDRGDTVE</sequence>
<evidence type="ECO:0000256" key="1">
    <source>
        <dbReference type="SAM" id="Phobius"/>
    </source>
</evidence>
<protein>
    <submittedName>
        <fullName evidence="2">Uncharacterized protein</fullName>
    </submittedName>
</protein>
<dbReference type="EMBL" id="NIDE01000017">
    <property type="protein sequence ID" value="OWK35941.1"/>
    <property type="molecule type" value="Genomic_DNA"/>
</dbReference>
<organism evidence="2 3">
    <name type="scientific">Fimbriiglobus ruber</name>
    <dbReference type="NCBI Taxonomy" id="1908690"/>
    <lineage>
        <taxon>Bacteria</taxon>
        <taxon>Pseudomonadati</taxon>
        <taxon>Planctomycetota</taxon>
        <taxon>Planctomycetia</taxon>
        <taxon>Gemmatales</taxon>
        <taxon>Gemmataceae</taxon>
        <taxon>Fimbriiglobus</taxon>
    </lineage>
</organism>
<dbReference type="OrthoDB" id="225509at2"/>
<evidence type="ECO:0000313" key="2">
    <source>
        <dbReference type="EMBL" id="OWK35941.1"/>
    </source>
</evidence>
<feature type="transmembrane region" description="Helical" evidence="1">
    <location>
        <begin position="15"/>
        <end position="33"/>
    </location>
</feature>
<dbReference type="RefSeq" id="WP_088259028.1">
    <property type="nucleotide sequence ID" value="NZ_NIDE01000017.1"/>
</dbReference>
<keyword evidence="3" id="KW-1185">Reference proteome</keyword>
<proteinExistence type="predicted"/>
<evidence type="ECO:0000313" key="3">
    <source>
        <dbReference type="Proteomes" id="UP000214646"/>
    </source>
</evidence>
<gene>
    <name evidence="2" type="ORF">FRUB_08504</name>
</gene>
<keyword evidence="1" id="KW-0472">Membrane</keyword>
<reference evidence="3" key="1">
    <citation type="submission" date="2017-06" db="EMBL/GenBank/DDBJ databases">
        <title>Genome analysis of Fimbriiglobus ruber SP5, the first member of the order Planctomycetales with confirmed chitinolytic capability.</title>
        <authorList>
            <person name="Ravin N.V."/>
            <person name="Rakitin A.L."/>
            <person name="Ivanova A.A."/>
            <person name="Beletsky A.V."/>
            <person name="Kulichevskaya I.S."/>
            <person name="Mardanov A.V."/>
            <person name="Dedysh S.N."/>
        </authorList>
    </citation>
    <scope>NUCLEOTIDE SEQUENCE [LARGE SCALE GENOMIC DNA]</scope>
    <source>
        <strain evidence="3">SP5</strain>
    </source>
</reference>
<keyword evidence="1" id="KW-1133">Transmembrane helix</keyword>
<dbReference type="AlphaFoldDB" id="A0A225D2X5"/>